<dbReference type="KEGG" id="pcb:PCHAS_0200035"/>
<evidence type="ECO:0000256" key="3">
    <source>
        <dbReference type="SAM" id="Phobius"/>
    </source>
</evidence>
<evidence type="ECO:0000313" key="4">
    <source>
        <dbReference type="EMBL" id="VTZ66770.1"/>
    </source>
</evidence>
<feature type="compositionally biased region" description="Polar residues" evidence="2">
    <location>
        <begin position="668"/>
        <end position="679"/>
    </location>
</feature>
<feature type="compositionally biased region" description="Gly residues" evidence="2">
    <location>
        <begin position="440"/>
        <end position="453"/>
    </location>
</feature>
<feature type="compositionally biased region" description="Polar residues" evidence="2">
    <location>
        <begin position="454"/>
        <end position="488"/>
    </location>
</feature>
<keyword evidence="3" id="KW-0812">Transmembrane</keyword>
<feature type="compositionally biased region" description="Polar residues" evidence="2">
    <location>
        <begin position="429"/>
        <end position="438"/>
    </location>
</feature>
<feature type="compositionally biased region" description="Gly residues" evidence="2">
    <location>
        <begin position="565"/>
        <end position="600"/>
    </location>
</feature>
<keyword evidence="5" id="KW-1185">Reference proteome</keyword>
<sequence>MNHEILCGLLIEADGYFNGKDVDAQRINDEPTIKGYCSNDGCKTNEAYINALAAYIFMLFKRSIQKDEYSEYDECFLMWLSDKLFKIHKEAKNIQRGYMDATTLNQAYKEYLEKHKQRLDYWNILNMQQGLKEANLKYMSEFYKLLNHICKIITYDETKDAKSREFSINSIGCSRQYKTLYNNISKCQSYLDLLNKLKGIYDDFSSAIMRNRSNNNLATKLKKLTKPDGKEMDAVRGFKTYNFSNSKCKFPPPKKKIVSSKKAEPPGPQTSSQASGSENQGSMDRSTERVQKNGSDISKGTDAGTGGGNGASGGGARSAVGGKGDPGDNKLNTHSGKGDNGPGGVGDSGPTKTQSDQGGLSGGSGSSSKVQVGTNNAQGKLNGGTGDKSANQHGTGSGEVSLNGGGGVGPGGPGSGTDSQVGGAGGVISNGQGSQVNTGGAKGDQGIANGGTGDPSTNKGVSNSVPGSGNDSQTGGTSGQGNPVSQVDTGGGASGGQDSHPGTVDGADSGTSVDAGSPGIVAGGTGSEGLPGVGSGGIGNAAGDQGKSSGGSRGSGSVQGATKNGTGGALDGKGDTDGGAGTPISGPDGGQGNGVNGPGGTCDLQDDHRSQDGSVGDRRSPGGQISNDTQGGANTSQQGTSGGSGSGTGNQGGDTGDDKGSQDGLGSESRSGNEQNPTDIDTREKGPKNTSGTSFDFKPYIFSIPLKGVDQLNKAINFYNANKEKIKEAIDTIKNLYNTSVSNIQNSFNISIDFFIDIIDNINIDSNQLEKPPDSGDNKSGSDGTGDEPPAPDDPSQPQKGSDKQDSQTTQTTDNSKEQTQEQKQSLGTSGNQASDRTDQEGSKKSEPAPVIKQEHPGIELKGNGITEIGDIYILKEYKKIVISIIVILIPITLTILYKYLSFGRRNELKKKNNMKKVINMVVANKTTKTVINSNDGKKQIKIIIKSSSQKKQTKKFINFVYGEKSPSLNIYQLMQADPVPFINLFFLLIFFVYKRKRDFIE</sequence>
<feature type="compositionally biased region" description="Gly residues" evidence="2">
    <location>
        <begin position="338"/>
        <end position="347"/>
    </location>
</feature>
<feature type="compositionally biased region" description="Gly residues" evidence="2">
    <location>
        <begin position="303"/>
        <end position="324"/>
    </location>
</feature>
<accession>A0A4V0K3Y1</accession>
<feature type="transmembrane region" description="Helical" evidence="3">
    <location>
        <begin position="881"/>
        <end position="901"/>
    </location>
</feature>
<evidence type="ECO:0000256" key="1">
    <source>
        <dbReference type="SAM" id="Coils"/>
    </source>
</evidence>
<feature type="region of interest" description="Disordered" evidence="2">
    <location>
        <begin position="767"/>
        <end position="856"/>
    </location>
</feature>
<name>A0A4V0K3Y1_PLACU</name>
<feature type="region of interest" description="Disordered" evidence="2">
    <location>
        <begin position="252"/>
        <end position="697"/>
    </location>
</feature>
<gene>
    <name evidence="4" type="ORF">PCHAS_0200035</name>
</gene>
<evidence type="ECO:0000256" key="2">
    <source>
        <dbReference type="SAM" id="MobiDB-lite"/>
    </source>
</evidence>
<dbReference type="RefSeq" id="XP_016652945.1">
    <property type="nucleotide sequence ID" value="XM_016800197.1"/>
</dbReference>
<dbReference type="InterPro" id="IPR006477">
    <property type="entry name" value="Yir_bir_cir"/>
</dbReference>
<feature type="compositionally biased region" description="Polar residues" evidence="2">
    <location>
        <begin position="822"/>
        <end position="835"/>
    </location>
</feature>
<keyword evidence="3" id="KW-1133">Transmembrane helix</keyword>
<feature type="compositionally biased region" description="Basic and acidic residues" evidence="2">
    <location>
        <begin position="836"/>
        <end position="856"/>
    </location>
</feature>
<dbReference type="AlphaFoldDB" id="A0A4V0K3Y1"/>
<feature type="compositionally biased region" description="Gly residues" evidence="2">
    <location>
        <begin position="521"/>
        <end position="540"/>
    </location>
</feature>
<protein>
    <submittedName>
        <fullName evidence="4">CIR protein</fullName>
    </submittedName>
</protein>
<feature type="compositionally biased region" description="Low complexity" evidence="2">
    <location>
        <begin position="629"/>
        <end position="639"/>
    </location>
</feature>
<organism evidence="4 5">
    <name type="scientific">Plasmodium chabaudi chabaudi</name>
    <dbReference type="NCBI Taxonomy" id="31271"/>
    <lineage>
        <taxon>Eukaryota</taxon>
        <taxon>Sar</taxon>
        <taxon>Alveolata</taxon>
        <taxon>Apicomplexa</taxon>
        <taxon>Aconoidasida</taxon>
        <taxon>Haemosporida</taxon>
        <taxon>Plasmodiidae</taxon>
        <taxon>Plasmodium</taxon>
        <taxon>Plasmodium (Vinckeia)</taxon>
    </lineage>
</organism>
<keyword evidence="3" id="KW-0472">Membrane</keyword>
<feature type="compositionally biased region" description="Gly residues" evidence="2">
    <location>
        <begin position="403"/>
        <end position="415"/>
    </location>
</feature>
<feature type="coiled-coil region" evidence="1">
    <location>
        <begin position="709"/>
        <end position="736"/>
    </location>
</feature>
<evidence type="ECO:0000313" key="5">
    <source>
        <dbReference type="Proteomes" id="UP000071118"/>
    </source>
</evidence>
<feature type="compositionally biased region" description="Polar residues" evidence="2">
    <location>
        <begin position="269"/>
        <end position="284"/>
    </location>
</feature>
<dbReference type="GeneID" id="3497766"/>
<proteinExistence type="predicted"/>
<dbReference type="EMBL" id="LK022879">
    <property type="protein sequence ID" value="VTZ66770.1"/>
    <property type="molecule type" value="Genomic_DNA"/>
</dbReference>
<feature type="compositionally biased region" description="Basic and acidic residues" evidence="2">
    <location>
        <begin position="605"/>
        <end position="620"/>
    </location>
</feature>
<dbReference type="OrthoDB" id="373214at2759"/>
<dbReference type="VEuPathDB" id="PlasmoDB:PCHAS_0200035"/>
<keyword evidence="1" id="KW-0175">Coiled coil</keyword>
<dbReference type="Proteomes" id="UP000071118">
    <property type="component" value="Chromosome 2"/>
</dbReference>
<feature type="compositionally biased region" description="Gly residues" evidence="2">
    <location>
        <begin position="640"/>
        <end position="654"/>
    </location>
</feature>
<dbReference type="Pfam" id="PF06022">
    <property type="entry name" value="Cir_Bir_Yir"/>
    <property type="match status" value="1"/>
</dbReference>
<reference evidence="4 5" key="1">
    <citation type="journal article" date="2014" name="BMC Biol.">
        <title>A comprehensive evaluation of rodent malaria parasite genomes and gene expression.</title>
        <authorList>
            <person name="Otto T.D."/>
            <person name="Bohme U."/>
            <person name="Jackson A.P."/>
            <person name="Hunt M."/>
            <person name="Franke-Fayard B."/>
            <person name="Hoeijmakers W.A."/>
            <person name="Religa A.A."/>
            <person name="Robertson L."/>
            <person name="Sanders M."/>
            <person name="Ogun S.A."/>
            <person name="Cunningham D."/>
            <person name="Erhart A."/>
            <person name="Billker O."/>
            <person name="Khan S.M."/>
            <person name="Stunnenberg H.G."/>
            <person name="Langhorne J."/>
            <person name="Holder A.A."/>
            <person name="Waters A.P."/>
            <person name="Newbold C.I."/>
            <person name="Pain A."/>
            <person name="Berriman M."/>
            <person name="Janse C.J."/>
        </authorList>
    </citation>
    <scope>NUCLEOTIDE SEQUENCE [LARGE SCALE GENOMIC DNA]</scope>
    <source>
        <strain evidence="4 5">AS</strain>
    </source>
</reference>
<feature type="compositionally biased region" description="Polar residues" evidence="2">
    <location>
        <begin position="369"/>
        <end position="379"/>
    </location>
</feature>